<dbReference type="HOGENOM" id="CLU_011781_2_4_7"/>
<dbReference type="Pfam" id="PF16188">
    <property type="entry name" value="Peptidase_M24_C"/>
    <property type="match status" value="1"/>
</dbReference>
<dbReference type="InterPro" id="IPR000994">
    <property type="entry name" value="Pept_M24"/>
</dbReference>
<dbReference type="GO" id="GO:0005737">
    <property type="term" value="C:cytoplasm"/>
    <property type="evidence" value="ECO:0007669"/>
    <property type="project" value="UniProtKB-ARBA"/>
</dbReference>
<dbReference type="Pfam" id="PF16189">
    <property type="entry name" value="Creatinase_N_2"/>
    <property type="match status" value="1"/>
</dbReference>
<feature type="domain" description="Peptidase M24" evidence="4">
    <location>
        <begin position="304"/>
        <end position="521"/>
    </location>
</feature>
<evidence type="ECO:0000256" key="2">
    <source>
        <dbReference type="ARBA" id="ARBA00022723"/>
    </source>
</evidence>
<dbReference type="Pfam" id="PF00557">
    <property type="entry name" value="Peptidase_M24"/>
    <property type="match status" value="1"/>
</dbReference>
<sequence>MSIYKQRVLELRRLMKENNIDAYLILSADPHLSEYLPEYYKNRVFISGFKGSVGTVLITQEEGFLWVDGRYWLQAQKELEGSGILLQKQDAKNTFTKWLEKNLSEDQILGIDFALLPLSLQKDLKINCKANLKHIDLISPLWKDRPTLPQEKIYEHELEYCSYSRKEKLALVRQKMKNLNATSHLISSLDDIAWLTNLRGNDVNYNPVFLSHLLILEDKALLFVDQKKVNSELEKKLNLDGFWLKNYDEIIMELEKLANTNLLIEPSKMTALLINSLDKSVKIIQEINPSTHLKAVKNTKEIAHIQDAMIEDGVALCKFFAWLEEAIENKELISELDIDAKASEFRAQSKHYISDSFATIAGFNENAAYPHYKATKESFAYLKKDGLLLIDSGGQYKNGTTDITRVVPIGKANAEQIHDYTLVLKAHIAISSAIFPKDIAMPLLDAITRAPLWKEQIDYIHGTGHGVGYFLNVHEGPQVLSYLSPVLEKTKVKEGMLTSIEPGIYKVGKWGIRLENLVIHTKVENPKNKDFGEFLYFKPVTLCPFEISCIDTKMLDEKEKEWLNNYHKEVFEKLSPKLGDYPKALVWLEKRTKAIF</sequence>
<dbReference type="Pfam" id="PF01321">
    <property type="entry name" value="Creatinase_N"/>
    <property type="match status" value="1"/>
</dbReference>
<proteinExistence type="inferred from homology"/>
<dbReference type="Gene3D" id="3.90.230.10">
    <property type="entry name" value="Creatinase/methionine aminopeptidase superfamily"/>
    <property type="match status" value="1"/>
</dbReference>
<evidence type="ECO:0000256" key="1">
    <source>
        <dbReference type="ARBA" id="ARBA00008766"/>
    </source>
</evidence>
<dbReference type="eggNOG" id="COG0006">
    <property type="taxonomic scope" value="Bacteria"/>
</dbReference>
<feature type="domain" description="Creatinase N-terminal" evidence="5">
    <location>
        <begin position="7"/>
        <end position="134"/>
    </location>
</feature>
<dbReference type="InterPro" id="IPR029149">
    <property type="entry name" value="Creatin/AminoP/Spt16_N"/>
</dbReference>
<dbReference type="InterPro" id="IPR036005">
    <property type="entry name" value="Creatinase/aminopeptidase-like"/>
</dbReference>
<dbReference type="SUPFAM" id="SSF55920">
    <property type="entry name" value="Creatinase/aminopeptidase"/>
    <property type="match status" value="1"/>
</dbReference>
<dbReference type="SUPFAM" id="SSF53092">
    <property type="entry name" value="Creatinase/prolidase N-terminal domain"/>
    <property type="match status" value="2"/>
</dbReference>
<dbReference type="PANTHER" id="PTHR43763:SF6">
    <property type="entry name" value="XAA-PRO AMINOPEPTIDASE 1"/>
    <property type="match status" value="1"/>
</dbReference>
<name>A0A0H3PAK7_CAMJJ</name>
<dbReference type="PANTHER" id="PTHR43763">
    <property type="entry name" value="XAA-PRO AMINOPEPTIDASE 1"/>
    <property type="match status" value="1"/>
</dbReference>
<dbReference type="PHI-base" id="PHI:10727"/>
<evidence type="ECO:0000259" key="6">
    <source>
        <dbReference type="Pfam" id="PF16188"/>
    </source>
</evidence>
<feature type="domain" description="Peptidase M24 C-terminal" evidence="6">
    <location>
        <begin position="533"/>
        <end position="595"/>
    </location>
</feature>
<dbReference type="InterPro" id="IPR033740">
    <property type="entry name" value="Pept_M24B"/>
</dbReference>
<dbReference type="KEGG" id="cjj:CJJ81176_0681"/>
<dbReference type="RefSeq" id="WP_002869352.1">
    <property type="nucleotide sequence ID" value="NC_008787.1"/>
</dbReference>
<evidence type="ECO:0000313" key="8">
    <source>
        <dbReference type="Proteomes" id="UP000000646"/>
    </source>
</evidence>
<reference evidence="8" key="1">
    <citation type="submission" date="2006-12" db="EMBL/GenBank/DDBJ databases">
        <authorList>
            <person name="Fouts D.E."/>
            <person name="Nelson K.E."/>
            <person name="Sebastian Y."/>
        </authorList>
    </citation>
    <scope>NUCLEOTIDE SEQUENCE [LARGE SCALE GENOMIC DNA]</scope>
    <source>
        <strain evidence="8">81-176</strain>
    </source>
</reference>
<dbReference type="InterPro" id="IPR050422">
    <property type="entry name" value="X-Pro_aminopeptidase_P"/>
</dbReference>
<keyword evidence="3" id="KW-0378">Hydrolase</keyword>
<evidence type="ECO:0000259" key="5">
    <source>
        <dbReference type="Pfam" id="PF01321"/>
    </source>
</evidence>
<dbReference type="GO" id="GO:0046872">
    <property type="term" value="F:metal ion binding"/>
    <property type="evidence" value="ECO:0007669"/>
    <property type="project" value="UniProtKB-KW"/>
</dbReference>
<dbReference type="AlphaFoldDB" id="A0A0H3PAK7"/>
<dbReference type="EMBL" id="CP000538">
    <property type="protein sequence ID" value="EAQ73232.1"/>
    <property type="molecule type" value="Genomic_DNA"/>
</dbReference>
<dbReference type="InterPro" id="IPR000587">
    <property type="entry name" value="Creatinase_N"/>
</dbReference>
<keyword evidence="2" id="KW-0479">Metal-binding</keyword>
<gene>
    <name evidence="7" type="ordered locus">CJJ81176_0681</name>
</gene>
<dbReference type="Proteomes" id="UP000000646">
    <property type="component" value="Chromosome"/>
</dbReference>
<comment type="similarity">
    <text evidence="1">Belongs to the peptidase M24B family.</text>
</comment>
<evidence type="ECO:0000313" key="7">
    <source>
        <dbReference type="EMBL" id="EAQ73232.1"/>
    </source>
</evidence>
<dbReference type="InterPro" id="IPR032416">
    <property type="entry name" value="Peptidase_M24_C"/>
</dbReference>
<accession>A0A0H3PAK7</accession>
<dbReference type="GO" id="GO:0070006">
    <property type="term" value="F:metalloaminopeptidase activity"/>
    <property type="evidence" value="ECO:0007669"/>
    <property type="project" value="InterPro"/>
</dbReference>
<evidence type="ECO:0000259" key="4">
    <source>
        <dbReference type="Pfam" id="PF00557"/>
    </source>
</evidence>
<protein>
    <submittedName>
        <fullName evidence="7">Peptidase, M24 family</fullName>
    </submittedName>
</protein>
<organism evidence="7 8">
    <name type="scientific">Campylobacter jejuni subsp. jejuni serotype O:23/36 (strain 81-176)</name>
    <dbReference type="NCBI Taxonomy" id="354242"/>
    <lineage>
        <taxon>Bacteria</taxon>
        <taxon>Pseudomonadati</taxon>
        <taxon>Campylobacterota</taxon>
        <taxon>Epsilonproteobacteria</taxon>
        <taxon>Campylobacterales</taxon>
        <taxon>Campylobacteraceae</taxon>
        <taxon>Campylobacter</taxon>
    </lineage>
</organism>
<dbReference type="Gene3D" id="3.40.350.10">
    <property type="entry name" value="Creatinase/prolidase N-terminal domain"/>
    <property type="match status" value="2"/>
</dbReference>
<dbReference type="FunFam" id="3.90.230.10:FF:000004">
    <property type="entry name" value="xaa-Pro aminopeptidase 1 isoform X1"/>
    <property type="match status" value="1"/>
</dbReference>
<dbReference type="CDD" id="cd01085">
    <property type="entry name" value="APP"/>
    <property type="match status" value="1"/>
</dbReference>
<evidence type="ECO:0000256" key="3">
    <source>
        <dbReference type="ARBA" id="ARBA00022801"/>
    </source>
</evidence>